<organism evidence="15 16">
    <name type="scientific">Acipenser oxyrinchus oxyrinchus</name>
    <dbReference type="NCBI Taxonomy" id="40147"/>
    <lineage>
        <taxon>Eukaryota</taxon>
        <taxon>Metazoa</taxon>
        <taxon>Chordata</taxon>
        <taxon>Craniata</taxon>
        <taxon>Vertebrata</taxon>
        <taxon>Euteleostomi</taxon>
        <taxon>Actinopterygii</taxon>
        <taxon>Chondrostei</taxon>
        <taxon>Acipenseriformes</taxon>
        <taxon>Acipenseridae</taxon>
        <taxon>Acipenser</taxon>
    </lineage>
</organism>
<sequence>MGKGSLKRFRNKTCSKYKESRVIQKRRGGTKVATKKNFTKTTVKGADSTVVAMPAVKSESSSRRSRNLEKPAEPEEEGEEEEDLCSSTSESSGKENEFHPCILKQSQTSGCTEKLELSGTTCKSTCKQTKMEAESEEKRLQTRKGSKVPVDCIAQALSAYGSMARKRSAKEVVYGAPVNKRKSLLMKPRHYSPSNDCEEENKDFTESEDKEESRSTDSLAGVSLETDQLSCKNSYHIAEEKTLLKQEPEDSPEHAAFESTLSDSGIHSTEADSEGDVPDQAKEENNVASEVESVPYCSLVHSESHSEIVDSEWGSLSKFVNVNGINGNHTTESLGKKSDAEKYDDDMDSGSCQDLDVRIKRLQGETLSSRKDLSESEDKADVLDEDDGWSAGVSEHTLNFGRAKGNLSLLEQAIALQSEQRQVLHNAYKEMDRFLLEQMSGERRHSRLVDIDGRHSYNNCKESPRSDKKETKCPTPGCDGTGHVTGLYPHHRSLSGCPHKVRVPPEILAMHENVLKCPTPGCTGRGHVNSNRSTHRSLSGCPIAAAGKIPKSQEDSPKSEHNSDWVSRPPGLPRQFEVPQYSYSFAQPVTALQANLAKNLDKYSKIRFDYASFDAQVFGKRTASPVALDQDAAHFSESSPQFSSSLTLSSRLPGPQVQSPCHPSTHSYSHDAGNDHAAAEAAAILNLSPRYRGNPDSNSAILQPPTTKDVFIEVDENGTLDLSMKRNRVHEKVPPVLPLETAPSTPESSPSKTGIILVTPAFYQALCEQEGWDTPVNYSKDHKLIDKAKEELDSVPDILEERKYPGDVTIPSQMSKPLSRDNKKELMSCPTPGCDGSGHVTGNYASHRSVSGCPLADKTLKSIMAANSQELKCPTPGCDGSGHVTGNYASHRSLSGCPRAKKGGLKLTPSKEDQDKEDQDLKCPVIGCDGQGHISGKYTSHRSASGCPIAVKRQKESSNNGSAFSWSVSKQELPHCPLPGCNGLGHANNVFVTHRSLSGCPLNAQTIKKFKHSGEEMMTIKLKASSGIENEEDMKHLDEEIKELNESNLKIEADMQKLQIQISSMECNLKSIEEENKLIEQHNDSLLKELARLSQALINSLSDIQLPQMGPISEQNFEAYVNTLTDMYNNSEHDYSPECKALLESIKQAVKGINV</sequence>
<evidence type="ECO:0000256" key="8">
    <source>
        <dbReference type="ARBA" id="ARBA00023125"/>
    </source>
</evidence>
<feature type="region of interest" description="Disordered" evidence="13">
    <location>
        <begin position="734"/>
        <end position="753"/>
    </location>
</feature>
<dbReference type="PANTHER" id="PTHR10816">
    <property type="entry name" value="MYELIN TRANSCRIPTION FACTOR 1-RELATED"/>
    <property type="match status" value="1"/>
</dbReference>
<keyword evidence="16" id="KW-1185">Reference proteome</keyword>
<keyword evidence="7" id="KW-0805">Transcription regulation</keyword>
<feature type="compositionally biased region" description="Basic and acidic residues" evidence="13">
    <location>
        <begin position="367"/>
        <end position="382"/>
    </location>
</feature>
<comment type="similarity">
    <text evidence="2">Belongs to the MYT1 family.</text>
</comment>
<evidence type="ECO:0000256" key="5">
    <source>
        <dbReference type="ARBA" id="ARBA00022771"/>
    </source>
</evidence>
<evidence type="ECO:0000256" key="4">
    <source>
        <dbReference type="ARBA" id="ARBA00022737"/>
    </source>
</evidence>
<proteinExistence type="inferred from homology"/>
<feature type="region of interest" description="Disordered" evidence="13">
    <location>
        <begin position="367"/>
        <end position="388"/>
    </location>
</feature>
<evidence type="ECO:0000256" key="10">
    <source>
        <dbReference type="ARBA" id="ARBA00023242"/>
    </source>
</evidence>
<evidence type="ECO:0000259" key="14">
    <source>
        <dbReference type="Pfam" id="PF08474"/>
    </source>
</evidence>
<dbReference type="Pfam" id="PF01530">
    <property type="entry name" value="zf-C2HC"/>
    <property type="match status" value="6"/>
</dbReference>
<dbReference type="PROSITE" id="PS51802">
    <property type="entry name" value="ZF_CCHHC"/>
    <property type="match status" value="6"/>
</dbReference>
<feature type="compositionally biased region" description="Basic residues" evidence="13">
    <location>
        <begin position="23"/>
        <end position="38"/>
    </location>
</feature>
<feature type="compositionally biased region" description="Basic and acidic residues" evidence="13">
    <location>
        <begin position="202"/>
        <end position="215"/>
    </location>
</feature>
<evidence type="ECO:0000256" key="2">
    <source>
        <dbReference type="ARBA" id="ARBA00010194"/>
    </source>
</evidence>
<feature type="coiled-coil region" evidence="12">
    <location>
        <begin position="1034"/>
        <end position="1096"/>
    </location>
</feature>
<dbReference type="FunFam" id="4.10.320.30:FF:000001">
    <property type="entry name" value="Myelin transcription factor 1-like, a"/>
    <property type="match status" value="6"/>
</dbReference>
<feature type="region of interest" description="Disordered" evidence="13">
    <location>
        <begin position="327"/>
        <end position="350"/>
    </location>
</feature>
<keyword evidence="8" id="KW-0238">DNA-binding</keyword>
<dbReference type="InterPro" id="IPR036060">
    <property type="entry name" value="Znf_C2H2C_sf"/>
</dbReference>
<feature type="region of interest" description="Disordered" evidence="13">
    <location>
        <begin position="240"/>
        <end position="290"/>
    </location>
</feature>
<dbReference type="GO" id="GO:0005634">
    <property type="term" value="C:nucleus"/>
    <property type="evidence" value="ECO:0007669"/>
    <property type="project" value="UniProtKB-SubCell"/>
</dbReference>
<dbReference type="EMBL" id="JAGXEW010000004">
    <property type="protein sequence ID" value="KAK1172801.1"/>
    <property type="molecule type" value="Genomic_DNA"/>
</dbReference>
<evidence type="ECO:0000256" key="7">
    <source>
        <dbReference type="ARBA" id="ARBA00023015"/>
    </source>
</evidence>
<feature type="compositionally biased region" description="Basic and acidic residues" evidence="13">
    <location>
        <begin position="551"/>
        <end position="563"/>
    </location>
</feature>
<keyword evidence="5 11" id="KW-0863">Zinc-finger</keyword>
<feature type="region of interest" description="Disordered" evidence="13">
    <location>
        <begin position="638"/>
        <end position="672"/>
    </location>
</feature>
<dbReference type="Proteomes" id="UP001230051">
    <property type="component" value="Unassembled WGS sequence"/>
</dbReference>
<accession>A0AAD8GE72</accession>
<evidence type="ECO:0000256" key="3">
    <source>
        <dbReference type="ARBA" id="ARBA00022723"/>
    </source>
</evidence>
<evidence type="ECO:0000256" key="1">
    <source>
        <dbReference type="ARBA" id="ARBA00004123"/>
    </source>
</evidence>
<name>A0AAD8GE72_ACIOX</name>
<dbReference type="GO" id="GO:0000978">
    <property type="term" value="F:RNA polymerase II cis-regulatory region sequence-specific DNA binding"/>
    <property type="evidence" value="ECO:0007669"/>
    <property type="project" value="TreeGrafter"/>
</dbReference>
<dbReference type="Pfam" id="PF08474">
    <property type="entry name" value="MYT1"/>
    <property type="match status" value="1"/>
</dbReference>
<feature type="compositionally biased region" description="Basic and acidic residues" evidence="13">
    <location>
        <begin position="60"/>
        <end position="73"/>
    </location>
</feature>
<dbReference type="InterPro" id="IPR002515">
    <property type="entry name" value="Znf_C2H2C"/>
</dbReference>
<feature type="region of interest" description="Disordered" evidence="13">
    <location>
        <begin position="547"/>
        <end position="571"/>
    </location>
</feature>
<feature type="region of interest" description="Disordered" evidence="13">
    <location>
        <begin position="178"/>
        <end position="225"/>
    </location>
</feature>
<keyword evidence="4" id="KW-0677">Repeat</keyword>
<dbReference type="SUPFAM" id="SSF103637">
    <property type="entry name" value="CCHHC domain"/>
    <property type="match status" value="6"/>
</dbReference>
<keyword evidence="10" id="KW-0539">Nucleus</keyword>
<evidence type="ECO:0000256" key="13">
    <source>
        <dbReference type="SAM" id="MobiDB-lite"/>
    </source>
</evidence>
<evidence type="ECO:0000313" key="16">
    <source>
        <dbReference type="Proteomes" id="UP001230051"/>
    </source>
</evidence>
<evidence type="ECO:0000256" key="12">
    <source>
        <dbReference type="SAM" id="Coils"/>
    </source>
</evidence>
<feature type="compositionally biased region" description="Low complexity" evidence="13">
    <location>
        <begin position="638"/>
        <end position="655"/>
    </location>
</feature>
<dbReference type="Gene3D" id="4.10.320.30">
    <property type="match status" value="6"/>
</dbReference>
<evidence type="ECO:0000256" key="9">
    <source>
        <dbReference type="ARBA" id="ARBA00023163"/>
    </source>
</evidence>
<evidence type="ECO:0000256" key="6">
    <source>
        <dbReference type="ARBA" id="ARBA00022833"/>
    </source>
</evidence>
<feature type="compositionally biased region" description="Basic residues" evidence="13">
    <location>
        <begin position="1"/>
        <end position="15"/>
    </location>
</feature>
<feature type="compositionally biased region" description="Acidic residues" evidence="13">
    <location>
        <begin position="74"/>
        <end position="84"/>
    </location>
</feature>
<evidence type="ECO:0000313" key="15">
    <source>
        <dbReference type="EMBL" id="KAK1172801.1"/>
    </source>
</evidence>
<keyword evidence="12" id="KW-0175">Coiled coil</keyword>
<protein>
    <submittedName>
        <fullName evidence="15">Suppression of tumorigenicity 18 protein isoform X1</fullName>
    </submittedName>
</protein>
<reference evidence="15" key="1">
    <citation type="submission" date="2022-02" db="EMBL/GenBank/DDBJ databases">
        <title>Atlantic sturgeon de novo genome assembly.</title>
        <authorList>
            <person name="Stock M."/>
            <person name="Klopp C."/>
            <person name="Guiguen Y."/>
            <person name="Cabau C."/>
            <person name="Parinello H."/>
            <person name="Santidrian Yebra-Pimentel E."/>
            <person name="Kuhl H."/>
            <person name="Dirks R.P."/>
            <person name="Guessner J."/>
            <person name="Wuertz S."/>
            <person name="Du K."/>
            <person name="Schartl M."/>
        </authorList>
    </citation>
    <scope>NUCLEOTIDE SEQUENCE</scope>
    <source>
        <strain evidence="15">STURGEONOMICS-FGT-2020</strain>
        <tissue evidence="15">Whole blood</tissue>
    </source>
</reference>
<feature type="compositionally biased region" description="Low complexity" evidence="13">
    <location>
        <begin position="738"/>
        <end position="751"/>
    </location>
</feature>
<feature type="compositionally biased region" description="Basic and acidic residues" evidence="13">
    <location>
        <begin position="129"/>
        <end position="140"/>
    </location>
</feature>
<comment type="subcellular location">
    <subcellularLocation>
        <location evidence="1">Nucleus</location>
    </subcellularLocation>
</comment>
<feature type="region of interest" description="Disordered" evidence="13">
    <location>
        <begin position="1"/>
        <end position="100"/>
    </location>
</feature>
<dbReference type="GO" id="GO:0008270">
    <property type="term" value="F:zinc ion binding"/>
    <property type="evidence" value="ECO:0007669"/>
    <property type="project" value="UniProtKB-KW"/>
</dbReference>
<dbReference type="PANTHER" id="PTHR10816:SF9">
    <property type="entry name" value="SUPPRESSION OF TUMORIGENICITY 18 PROTEIN"/>
    <property type="match status" value="1"/>
</dbReference>
<comment type="caution">
    <text evidence="15">The sequence shown here is derived from an EMBL/GenBank/DDBJ whole genome shotgun (WGS) entry which is preliminary data.</text>
</comment>
<feature type="compositionally biased region" description="Basic and acidic residues" evidence="13">
    <location>
        <begin position="240"/>
        <end position="256"/>
    </location>
</feature>
<keyword evidence="3" id="KW-0479">Metal-binding</keyword>
<feature type="compositionally biased region" description="Basic residues" evidence="13">
    <location>
        <begin position="179"/>
        <end position="190"/>
    </location>
</feature>
<feature type="domain" description="Myelin transcription factor 1" evidence="14">
    <location>
        <begin position="583"/>
        <end position="816"/>
    </location>
</feature>
<dbReference type="GO" id="GO:0000981">
    <property type="term" value="F:DNA-binding transcription factor activity, RNA polymerase II-specific"/>
    <property type="evidence" value="ECO:0007669"/>
    <property type="project" value="TreeGrafter"/>
</dbReference>
<evidence type="ECO:0000256" key="11">
    <source>
        <dbReference type="PROSITE-ProRule" id="PRU01143"/>
    </source>
</evidence>
<gene>
    <name evidence="15" type="primary">ST18</name>
    <name evidence="15" type="ORF">AOXY_G5466</name>
</gene>
<dbReference type="InterPro" id="IPR013681">
    <property type="entry name" value="Myelin_TF"/>
</dbReference>
<feature type="compositionally biased region" description="Polar residues" evidence="13">
    <location>
        <begin position="656"/>
        <end position="667"/>
    </location>
</feature>
<feature type="region of interest" description="Disordered" evidence="13">
    <location>
        <begin position="126"/>
        <end position="146"/>
    </location>
</feature>
<keyword evidence="6" id="KW-0862">Zinc</keyword>
<dbReference type="AlphaFoldDB" id="A0AAD8GE72"/>
<keyword evidence="9" id="KW-0804">Transcription</keyword>